<evidence type="ECO:0000256" key="6">
    <source>
        <dbReference type="ARBA" id="ARBA00022840"/>
    </source>
</evidence>
<reference evidence="12" key="1">
    <citation type="submission" date="2006-06" db="EMBL/GenBank/DDBJ databases">
        <title>Complete sequence of Trichodesmium erythraeum IMS101.</title>
        <authorList>
            <consortium name="US DOE Joint Genome Institute"/>
            <person name="Copeland A."/>
            <person name="Lucas S."/>
            <person name="Lapidus A."/>
            <person name="Barry K."/>
            <person name="Detter J.C."/>
            <person name="Glavina del Rio T."/>
            <person name="Hammon N."/>
            <person name="Israni S."/>
            <person name="Dalin E."/>
            <person name="Tice H."/>
            <person name="Pitluck S."/>
            <person name="Kiss H."/>
            <person name="Munk A.C."/>
            <person name="Brettin T."/>
            <person name="Bruce D."/>
            <person name="Han C."/>
            <person name="Tapia R."/>
            <person name="Gilna P."/>
            <person name="Schmutz J."/>
            <person name="Larimer F."/>
            <person name="Land M."/>
            <person name="Hauser L."/>
            <person name="Kyrpides N."/>
            <person name="Kim E."/>
            <person name="Richardson P."/>
        </authorList>
    </citation>
    <scope>NUCLEOTIDE SEQUENCE [LARGE SCALE GENOMIC DNA]</scope>
    <source>
        <strain evidence="12">IMS101</strain>
    </source>
</reference>
<dbReference type="InterPro" id="IPR025669">
    <property type="entry name" value="AAA_dom"/>
</dbReference>
<evidence type="ECO:0000256" key="4">
    <source>
        <dbReference type="ARBA" id="ARBA00022741"/>
    </source>
</evidence>
<keyword evidence="9" id="KW-0175">Coiled coil</keyword>
<feature type="domain" description="AAA" evidence="11">
    <location>
        <begin position="626"/>
        <end position="749"/>
    </location>
</feature>
<accession>Q113Z4</accession>
<dbReference type="EMBL" id="CP000393">
    <property type="protein sequence ID" value="ABG51180.1"/>
    <property type="molecule type" value="Genomic_DNA"/>
</dbReference>
<organism evidence="12">
    <name type="scientific">Trichodesmium erythraeum (strain IMS101)</name>
    <dbReference type="NCBI Taxonomy" id="203124"/>
    <lineage>
        <taxon>Bacteria</taxon>
        <taxon>Bacillati</taxon>
        <taxon>Cyanobacteriota</taxon>
        <taxon>Cyanophyceae</taxon>
        <taxon>Oscillatoriophycideae</taxon>
        <taxon>Oscillatoriales</taxon>
        <taxon>Microcoleaceae</taxon>
        <taxon>Trichodesmium</taxon>
    </lineage>
</organism>
<dbReference type="Gene3D" id="3.40.50.300">
    <property type="entry name" value="P-loop containing nucleotide triphosphate hydrolases"/>
    <property type="match status" value="1"/>
</dbReference>
<dbReference type="GO" id="GO:0005524">
    <property type="term" value="F:ATP binding"/>
    <property type="evidence" value="ECO:0007669"/>
    <property type="project" value="UniProtKB-KW"/>
</dbReference>
<evidence type="ECO:0000256" key="1">
    <source>
        <dbReference type="ARBA" id="ARBA00007316"/>
    </source>
</evidence>
<comment type="catalytic activity">
    <reaction evidence="8">
        <text>L-tyrosyl-[protein] + ATP = O-phospho-L-tyrosyl-[protein] + ADP + H(+)</text>
        <dbReference type="Rhea" id="RHEA:10596"/>
        <dbReference type="Rhea" id="RHEA-COMP:10136"/>
        <dbReference type="Rhea" id="RHEA-COMP:20101"/>
        <dbReference type="ChEBI" id="CHEBI:15378"/>
        <dbReference type="ChEBI" id="CHEBI:30616"/>
        <dbReference type="ChEBI" id="CHEBI:46858"/>
        <dbReference type="ChEBI" id="CHEBI:61978"/>
        <dbReference type="ChEBI" id="CHEBI:456216"/>
        <dbReference type="EC" id="2.7.10.2"/>
    </reaction>
</comment>
<gene>
    <name evidence="12" type="ordered locus">Tery_1925</name>
</gene>
<dbReference type="eggNOG" id="COG3206">
    <property type="taxonomic scope" value="Bacteria"/>
</dbReference>
<proteinExistence type="inferred from homology"/>
<evidence type="ECO:0000256" key="8">
    <source>
        <dbReference type="ARBA" id="ARBA00051245"/>
    </source>
</evidence>
<dbReference type="SUPFAM" id="SSF52540">
    <property type="entry name" value="P-loop containing nucleoside triphosphate hydrolases"/>
    <property type="match status" value="1"/>
</dbReference>
<dbReference type="PANTHER" id="PTHR32309:SF13">
    <property type="entry name" value="FERRIC ENTEROBACTIN TRANSPORT PROTEIN FEPE"/>
    <property type="match status" value="1"/>
</dbReference>
<dbReference type="GO" id="GO:0005886">
    <property type="term" value="C:plasma membrane"/>
    <property type="evidence" value="ECO:0007669"/>
    <property type="project" value="TreeGrafter"/>
</dbReference>
<protein>
    <recommendedName>
        <fullName evidence="2">non-specific protein-tyrosine kinase</fullName>
        <ecNumber evidence="2">2.7.10.2</ecNumber>
    </recommendedName>
</protein>
<dbReference type="eggNOG" id="COG0489">
    <property type="taxonomic scope" value="Bacteria"/>
</dbReference>
<feature type="transmembrane region" description="Helical" evidence="10">
    <location>
        <begin position="519"/>
        <end position="540"/>
    </location>
</feature>
<dbReference type="RefSeq" id="WP_011611553.1">
    <property type="nucleotide sequence ID" value="NC_008312.1"/>
</dbReference>
<dbReference type="EC" id="2.7.10.2" evidence="2"/>
<feature type="coiled-coil region" evidence="9">
    <location>
        <begin position="433"/>
        <end position="488"/>
    </location>
</feature>
<sequence length="801" mass="91128">MEQKKTSWLSLYNNRDKPLDSSLSSIPYSLLPNHIYEAKFHGSEEKLSEKENKIWKLICHCFFLIFSVTTTTTTGAYFWSLNQIPIYQGKFQILVEGVMVKNSANHQLTMDKKIFGTNFGEDWEKQATKIMDGQDEDIMTSYSHQNIIKNPELNNYSLDYKSQIQVLKSPHIMESIIAEIQREYPEINYNFLFNKPKNVFFTREKIRIQRLGDTKILEVSYNDSDKNKIKFVLDKLAEAYIKYGREYSQNNTGEGLKFVEEQIPKYQQKIKKLRQELQELQQEYLFINPEIKSQEIAAERNQIKSQKIENKILLGQQRSLYTMLQGQLGINPEEALIASALSQAQRYQSLLSKLQKLEITIAMESARFKEKAPQMQVLYKERENLLPLLNEEAEKVIGRDIEQVNKNALAFQDSIRLELIHKMILAANQIEVIAVRIKVLDEAEAKLNEYQEKMPELVRRYREIQEELAILNKRIKNLLEKQQILQIEVANTKLPWELIAPPELLKTQKGELVIVSPNILLNMAMGFLIGLVLGILLALLGEKFKQDVFETPKEVKKSLGLPLLGVIPIHEQRMWINEELKEKKSSSLVLYPSVFQEAFRTLNTNIRLLNIENPINSLVISSALPGDGKSTVAGHLASAAAAMGQRVLLIDADVRCPQIHNMMGFSNQEGLSSVITDGLLIEAAIQRSPVDENLFVLTSGPIPSDPTKILSSRRMSQLIQESVNTFDLVICDTAPLLGRADANILAACTNGLLLVVGLGKTEREALSLALDDLSIAGVPMLGIVGNGDRADSYYQRYYDYD</sequence>
<dbReference type="OrthoDB" id="580971at2"/>
<keyword evidence="3 12" id="KW-0808">Transferase</keyword>
<keyword evidence="5 12" id="KW-0418">Kinase</keyword>
<dbReference type="NCBIfam" id="TIGR01007">
    <property type="entry name" value="eps_fam"/>
    <property type="match status" value="1"/>
</dbReference>
<evidence type="ECO:0000313" key="12">
    <source>
        <dbReference type="EMBL" id="ABG51180.1"/>
    </source>
</evidence>
<evidence type="ECO:0000256" key="2">
    <source>
        <dbReference type="ARBA" id="ARBA00011903"/>
    </source>
</evidence>
<evidence type="ECO:0000256" key="7">
    <source>
        <dbReference type="ARBA" id="ARBA00023137"/>
    </source>
</evidence>
<evidence type="ECO:0000256" key="5">
    <source>
        <dbReference type="ARBA" id="ARBA00022777"/>
    </source>
</evidence>
<comment type="similarity">
    <text evidence="1">Belongs to the CpsD/CapB family.</text>
</comment>
<dbReference type="InterPro" id="IPR027417">
    <property type="entry name" value="P-loop_NTPase"/>
</dbReference>
<name>Q113Z4_TRIEI</name>
<dbReference type="HOGENOM" id="CLU_009912_2_2_3"/>
<feature type="coiled-coil region" evidence="9">
    <location>
        <begin position="256"/>
        <end position="290"/>
    </location>
</feature>
<dbReference type="CDD" id="cd05387">
    <property type="entry name" value="BY-kinase"/>
    <property type="match status" value="1"/>
</dbReference>
<dbReference type="PANTHER" id="PTHR32309">
    <property type="entry name" value="TYROSINE-PROTEIN KINASE"/>
    <property type="match status" value="1"/>
</dbReference>
<dbReference type="Pfam" id="PF13614">
    <property type="entry name" value="AAA_31"/>
    <property type="match status" value="1"/>
</dbReference>
<dbReference type="KEGG" id="ter:Tery_1925"/>
<dbReference type="AlphaFoldDB" id="Q113Z4"/>
<keyword evidence="4" id="KW-0547">Nucleotide-binding</keyword>
<evidence type="ECO:0000259" key="11">
    <source>
        <dbReference type="Pfam" id="PF13614"/>
    </source>
</evidence>
<dbReference type="InterPro" id="IPR050445">
    <property type="entry name" value="Bact_polysacc_biosynth/exp"/>
</dbReference>
<evidence type="ECO:0000256" key="3">
    <source>
        <dbReference type="ARBA" id="ARBA00022679"/>
    </source>
</evidence>
<dbReference type="GO" id="GO:0004715">
    <property type="term" value="F:non-membrane spanning protein tyrosine kinase activity"/>
    <property type="evidence" value="ECO:0007669"/>
    <property type="project" value="UniProtKB-EC"/>
</dbReference>
<feature type="transmembrane region" description="Helical" evidence="10">
    <location>
        <begin position="57"/>
        <end position="79"/>
    </location>
</feature>
<keyword evidence="10" id="KW-0812">Transmembrane</keyword>
<keyword evidence="10" id="KW-0472">Membrane</keyword>
<dbReference type="STRING" id="203124.Tery_1925"/>
<keyword evidence="10" id="KW-1133">Transmembrane helix</keyword>
<dbReference type="InterPro" id="IPR005702">
    <property type="entry name" value="Wzc-like_C"/>
</dbReference>
<evidence type="ECO:0000256" key="9">
    <source>
        <dbReference type="SAM" id="Coils"/>
    </source>
</evidence>
<keyword evidence="6" id="KW-0067">ATP-binding</keyword>
<evidence type="ECO:0000256" key="10">
    <source>
        <dbReference type="SAM" id="Phobius"/>
    </source>
</evidence>
<keyword evidence="7 12" id="KW-0829">Tyrosine-protein kinase</keyword>